<feature type="region of interest" description="Disordered" evidence="1">
    <location>
        <begin position="479"/>
        <end position="510"/>
    </location>
</feature>
<dbReference type="Gene3D" id="2.60.120.620">
    <property type="entry name" value="q2cbj1_9rhob like domain"/>
    <property type="match status" value="1"/>
</dbReference>
<keyword evidence="3" id="KW-1185">Reference proteome</keyword>
<gene>
    <name evidence="2" type="ORF">PPROV_000328800</name>
</gene>
<protein>
    <submittedName>
        <fullName evidence="2">Uncharacterized protein</fullName>
    </submittedName>
</protein>
<dbReference type="AlphaFoldDB" id="A0A830HBT4"/>
<name>A0A830HBT4_9CHLO</name>
<dbReference type="InterPro" id="IPR008775">
    <property type="entry name" value="Phytyl_CoA_dOase-like"/>
</dbReference>
<evidence type="ECO:0000313" key="3">
    <source>
        <dbReference type="Proteomes" id="UP000660262"/>
    </source>
</evidence>
<feature type="region of interest" description="Disordered" evidence="1">
    <location>
        <begin position="1"/>
        <end position="28"/>
    </location>
</feature>
<comment type="caution">
    <text evidence="2">The sequence shown here is derived from an EMBL/GenBank/DDBJ whole genome shotgun (WGS) entry which is preliminary data.</text>
</comment>
<feature type="compositionally biased region" description="Acidic residues" evidence="1">
    <location>
        <begin position="483"/>
        <end position="510"/>
    </location>
</feature>
<dbReference type="OrthoDB" id="45168at2759"/>
<evidence type="ECO:0000313" key="2">
    <source>
        <dbReference type="EMBL" id="GHP04534.1"/>
    </source>
</evidence>
<accession>A0A830HBT4</accession>
<dbReference type="EMBL" id="BNJQ01000008">
    <property type="protein sequence ID" value="GHP04534.1"/>
    <property type="molecule type" value="Genomic_DNA"/>
</dbReference>
<organism evidence="2 3">
    <name type="scientific">Pycnococcus provasolii</name>
    <dbReference type="NCBI Taxonomy" id="41880"/>
    <lineage>
        <taxon>Eukaryota</taxon>
        <taxon>Viridiplantae</taxon>
        <taxon>Chlorophyta</taxon>
        <taxon>Pseudoscourfieldiophyceae</taxon>
        <taxon>Pseudoscourfieldiales</taxon>
        <taxon>Pycnococcaceae</taxon>
        <taxon>Pycnococcus</taxon>
    </lineage>
</organism>
<sequence>MPNDGECRGTKRARGAEAGGGETSGPLSDFISWQQQKTECSHMRQKIVQRVQEQAQTCLNEIRKKSGQQPTTDAGLQEDMRQALEIKMTQTELEAVKILEKIHTEMGSKILPQALVQCVGEPKFWQVALDGVLTLSSSSPNNHKNVPTAGGSQNSITRRLVEDGFACVSRCDKSGESELVAKLHAGAKQLHAMGLPPTFTTCYDAAWQLMQLHHDRTMKPNVPATHRRVGDVLCWCIPRGGAGFAPHSDRDPADVEASFETGGLGKMHTTWLALSECGASDGCLAVIPARFDPGYKPGAVAEATTSKSDGDGAAALWACLDTKESVQNIRALPLRQGEAVVFSHRLIHWAMRSDLQGESGPRVSLSWTSANPSFEAPYLVDGCEEESTGMPSPTLRIALACAQSLVYWQRFGVPLGLTAGSWYHALFQAYKNSESYFAPDYQKIVRKAFAEAVKVEGDGNDSDAEEAMLDVALQGDMVAMDDFSGDEDDEDDEDGGDDDDDDDDDEDDVQ</sequence>
<evidence type="ECO:0000256" key="1">
    <source>
        <dbReference type="SAM" id="MobiDB-lite"/>
    </source>
</evidence>
<proteinExistence type="predicted"/>
<reference evidence="2" key="1">
    <citation type="submission" date="2020-10" db="EMBL/GenBank/DDBJ databases">
        <title>Unveiling of a novel bifunctional photoreceptor, Dualchrome1, isolated from a cosmopolitan green alga.</title>
        <authorList>
            <person name="Suzuki S."/>
            <person name="Kawachi M."/>
        </authorList>
    </citation>
    <scope>NUCLEOTIDE SEQUENCE</scope>
    <source>
        <strain evidence="2">NIES 2893</strain>
    </source>
</reference>
<dbReference type="SUPFAM" id="SSF51197">
    <property type="entry name" value="Clavaminate synthase-like"/>
    <property type="match status" value="1"/>
</dbReference>
<dbReference type="Proteomes" id="UP000660262">
    <property type="component" value="Unassembled WGS sequence"/>
</dbReference>
<dbReference type="Pfam" id="PF05721">
    <property type="entry name" value="PhyH"/>
    <property type="match status" value="1"/>
</dbReference>